<gene>
    <name evidence="2" type="ORF">HJC23_004609</name>
</gene>
<dbReference type="AlphaFoldDB" id="A0ABD3QGE1"/>
<sequence>MNNESPVRTNLASDSNHDDDRDLDDENLDLFLSLVESRLRADFTSTDLARLIASQGVESRAGGGSSSAASSTLPSGNQSSPSKFLRLICRVFHRAAKPVKLRTLMSVLGLESDRMIDGASSVQTTPEQCRNREERKTDNIVWKLLEQAEEDDEKWVRVVAGILRGIMFKSGASNELGSEVEDVNYYADPKSRGKTAGRELRKVTEAILNGVKEACSNGTQELSKAQSTYDGSDTTQQKAELESLLIGKDACPTFVPYRYALLSPETIKSIMPEVDVNNHFSANMNASIFKVDAEVEEKRAEEEGKELQLQTQRNGTVNNITAGGGGFGRPAASVIPGRAPSELSLPGRMRGRFASVGGRGGGDKGTSSLFLRPSAGRGGAAGRSLTTAGNTAGRLAMAGRSGSLGRFGAGGRGRAAALVGQTPLQRRTPGSTRAILNSSVRTGGVSGGDASKMKIIDVAEVEGLNRTQMERESLAGMSKSERRRKLLEDAAAAGLRSKKPRPELTDTDAHAEHNNLMEANTSQPDNALTQQHDLVSLLEKSNKLSDEDREKIQEFFRNQSSTIPDVASEGNSSNGQWKVKLNEERTIDPVSGESVKETLYLELDFTTRQYKKTKKIKRK</sequence>
<feature type="compositionally biased region" description="Polar residues" evidence="1">
    <location>
        <begin position="72"/>
        <end position="81"/>
    </location>
</feature>
<dbReference type="Proteomes" id="UP001516023">
    <property type="component" value="Unassembled WGS sequence"/>
</dbReference>
<evidence type="ECO:0000313" key="2">
    <source>
        <dbReference type="EMBL" id="KAL3798821.1"/>
    </source>
</evidence>
<reference evidence="2 3" key="1">
    <citation type="journal article" date="2020" name="G3 (Bethesda)">
        <title>Improved Reference Genome for Cyclotella cryptica CCMP332, a Model for Cell Wall Morphogenesis, Salinity Adaptation, and Lipid Production in Diatoms (Bacillariophyta).</title>
        <authorList>
            <person name="Roberts W.R."/>
            <person name="Downey K.M."/>
            <person name="Ruck E.C."/>
            <person name="Traller J.C."/>
            <person name="Alverson A.J."/>
        </authorList>
    </citation>
    <scope>NUCLEOTIDE SEQUENCE [LARGE SCALE GENOMIC DNA]</scope>
    <source>
        <strain evidence="2 3">CCMP332</strain>
    </source>
</reference>
<keyword evidence="3" id="KW-1185">Reference proteome</keyword>
<evidence type="ECO:0000256" key="1">
    <source>
        <dbReference type="SAM" id="MobiDB-lite"/>
    </source>
</evidence>
<evidence type="ECO:0000313" key="3">
    <source>
        <dbReference type="Proteomes" id="UP001516023"/>
    </source>
</evidence>
<feature type="compositionally biased region" description="Polar residues" evidence="1">
    <location>
        <begin position="1"/>
        <end position="10"/>
    </location>
</feature>
<accession>A0ABD3QGE1</accession>
<feature type="region of interest" description="Disordered" evidence="1">
    <location>
        <begin position="1"/>
        <end position="22"/>
    </location>
</feature>
<comment type="caution">
    <text evidence="2">The sequence shown here is derived from an EMBL/GenBank/DDBJ whole genome shotgun (WGS) entry which is preliminary data.</text>
</comment>
<proteinExistence type="predicted"/>
<dbReference type="EMBL" id="JABMIG020000043">
    <property type="protein sequence ID" value="KAL3798821.1"/>
    <property type="molecule type" value="Genomic_DNA"/>
</dbReference>
<organism evidence="2 3">
    <name type="scientific">Cyclotella cryptica</name>
    <dbReference type="NCBI Taxonomy" id="29204"/>
    <lineage>
        <taxon>Eukaryota</taxon>
        <taxon>Sar</taxon>
        <taxon>Stramenopiles</taxon>
        <taxon>Ochrophyta</taxon>
        <taxon>Bacillariophyta</taxon>
        <taxon>Coscinodiscophyceae</taxon>
        <taxon>Thalassiosirophycidae</taxon>
        <taxon>Stephanodiscales</taxon>
        <taxon>Stephanodiscaceae</taxon>
        <taxon>Cyclotella</taxon>
    </lineage>
</organism>
<name>A0ABD3QGE1_9STRA</name>
<protein>
    <submittedName>
        <fullName evidence="2">Uncharacterized protein</fullName>
    </submittedName>
</protein>
<feature type="region of interest" description="Disordered" evidence="1">
    <location>
        <begin position="59"/>
        <end position="81"/>
    </location>
</feature>